<accession>A0AA87LTI1</accession>
<evidence type="ECO:0000313" key="2">
    <source>
        <dbReference type="Proteomes" id="UP000004725"/>
    </source>
</evidence>
<gene>
    <name evidence="1" type="ORF">A1A1_16288</name>
</gene>
<sequence length="67" mass="8066">MLKYYFKRYEVITQGEYPANRKKIMVANLLSEMETTFDIPLQISFQWEQENEEVIALYRQVSADKNL</sequence>
<name>A0AA87LTI1_9BACL</name>
<organism evidence="1 2">
    <name type="scientific">Planococcus antarcticus DSM 14505</name>
    <dbReference type="NCBI Taxonomy" id="1185653"/>
    <lineage>
        <taxon>Bacteria</taxon>
        <taxon>Bacillati</taxon>
        <taxon>Bacillota</taxon>
        <taxon>Bacilli</taxon>
        <taxon>Bacillales</taxon>
        <taxon>Caryophanaceae</taxon>
        <taxon>Planococcus</taxon>
    </lineage>
</organism>
<proteinExistence type="predicted"/>
<dbReference type="EMBL" id="AJYB01000075">
    <property type="protein sequence ID" value="EIM05415.1"/>
    <property type="molecule type" value="Genomic_DNA"/>
</dbReference>
<dbReference type="Proteomes" id="UP000004725">
    <property type="component" value="Unassembled WGS sequence"/>
</dbReference>
<reference evidence="1 2" key="1">
    <citation type="journal article" date="2012" name="J. Bacteriol.">
        <title>Genome Sequence of the Antarctic Psychrophile Bacterium Planococcus antarcticus DSM 14505.</title>
        <authorList>
            <person name="Margolles A."/>
            <person name="Gueimonde M."/>
            <person name="Sanchez B."/>
        </authorList>
    </citation>
    <scope>NUCLEOTIDE SEQUENCE [LARGE SCALE GENOMIC DNA]</scope>
    <source>
        <strain evidence="1 2">DSM 14505</strain>
    </source>
</reference>
<protein>
    <submittedName>
        <fullName evidence="1">Uncharacterized protein</fullName>
    </submittedName>
</protein>
<dbReference type="RefSeq" id="WP_006831210.1">
    <property type="nucleotide sequence ID" value="NZ_AJYB01000075.1"/>
</dbReference>
<evidence type="ECO:0000313" key="1">
    <source>
        <dbReference type="EMBL" id="EIM05415.1"/>
    </source>
</evidence>
<comment type="caution">
    <text evidence="1">The sequence shown here is derived from an EMBL/GenBank/DDBJ whole genome shotgun (WGS) entry which is preliminary data.</text>
</comment>
<dbReference type="AlphaFoldDB" id="A0AA87LTI1"/>